<dbReference type="RefSeq" id="XP_075088339.1">
    <property type="nucleotide sequence ID" value="XM_075232238.1"/>
</dbReference>
<protein>
    <submittedName>
        <fullName evidence="2">Uncharacterized protein LOC142170345</fullName>
    </submittedName>
</protein>
<proteinExistence type="predicted"/>
<accession>A0AC58STM6</accession>
<sequence>MEAKKATYLSLVKSTDEEQRRENIVRYKKARKKEKLAATKAKNVAFGRLYEELGGKGGDKKLFRLAKARERKARGLDQVTCIKDEEGKVLTEESKIKHRWKTYFHKLLNEVEGGNIMQGELGHSESLRDFRYYRRINMEEVVGVVCKMSQGKTTGPNDIPVKFWRTKTISDEWRYSMMIPL</sequence>
<organism evidence="1 2">
    <name type="scientific">Nicotiana tabacum</name>
    <name type="common">Common tobacco</name>
    <dbReference type="NCBI Taxonomy" id="4097"/>
    <lineage>
        <taxon>Eukaryota</taxon>
        <taxon>Viridiplantae</taxon>
        <taxon>Streptophyta</taxon>
        <taxon>Embryophyta</taxon>
        <taxon>Tracheophyta</taxon>
        <taxon>Spermatophyta</taxon>
        <taxon>Magnoliopsida</taxon>
        <taxon>eudicotyledons</taxon>
        <taxon>Gunneridae</taxon>
        <taxon>Pentapetalae</taxon>
        <taxon>asterids</taxon>
        <taxon>lamiids</taxon>
        <taxon>Solanales</taxon>
        <taxon>Solanaceae</taxon>
        <taxon>Nicotianoideae</taxon>
        <taxon>Nicotianeae</taxon>
        <taxon>Nicotiana</taxon>
    </lineage>
</organism>
<name>A0AC58STM6_TOBAC</name>
<gene>
    <name evidence="2" type="primary">LOC142170345</name>
</gene>
<evidence type="ECO:0000313" key="1">
    <source>
        <dbReference type="Proteomes" id="UP000790787"/>
    </source>
</evidence>
<reference evidence="1" key="1">
    <citation type="journal article" date="2014" name="Nat. Commun.">
        <title>The tobacco genome sequence and its comparison with those of tomato and potato.</title>
        <authorList>
            <person name="Sierro N."/>
            <person name="Battey J.N."/>
            <person name="Ouadi S."/>
            <person name="Bakaher N."/>
            <person name="Bovet L."/>
            <person name="Willig A."/>
            <person name="Goepfert S."/>
            <person name="Peitsch M.C."/>
            <person name="Ivanov N.V."/>
        </authorList>
    </citation>
    <scope>NUCLEOTIDE SEQUENCE [LARGE SCALE GENOMIC DNA]</scope>
</reference>
<dbReference type="Proteomes" id="UP000790787">
    <property type="component" value="Chromosome 16"/>
</dbReference>
<evidence type="ECO:0000313" key="2">
    <source>
        <dbReference type="RefSeq" id="XP_075088339.1"/>
    </source>
</evidence>
<reference evidence="2" key="2">
    <citation type="submission" date="2025-08" db="UniProtKB">
        <authorList>
            <consortium name="RefSeq"/>
        </authorList>
    </citation>
    <scope>IDENTIFICATION</scope>
    <source>
        <tissue evidence="2">Leaf</tissue>
    </source>
</reference>
<keyword evidence="1" id="KW-1185">Reference proteome</keyword>